<dbReference type="EMBL" id="CAEZVF010000112">
    <property type="protein sequence ID" value="CAB4623954.1"/>
    <property type="molecule type" value="Genomic_DNA"/>
</dbReference>
<reference evidence="1" key="1">
    <citation type="submission" date="2020-05" db="EMBL/GenBank/DDBJ databases">
        <authorList>
            <person name="Chiriac C."/>
            <person name="Salcher M."/>
            <person name="Ghai R."/>
            <person name="Kavagutti S V."/>
        </authorList>
    </citation>
    <scope>NUCLEOTIDE SEQUENCE</scope>
</reference>
<evidence type="ECO:0000313" key="1">
    <source>
        <dbReference type="EMBL" id="CAB4623954.1"/>
    </source>
</evidence>
<organism evidence="1">
    <name type="scientific">freshwater metagenome</name>
    <dbReference type="NCBI Taxonomy" id="449393"/>
    <lineage>
        <taxon>unclassified sequences</taxon>
        <taxon>metagenomes</taxon>
        <taxon>ecological metagenomes</taxon>
    </lineage>
</organism>
<proteinExistence type="predicted"/>
<gene>
    <name evidence="1" type="ORF">UFOPK1939_00782</name>
</gene>
<dbReference type="AlphaFoldDB" id="A0A6J6IHK7"/>
<accession>A0A6J6IHK7</accession>
<sequence length="101" mass="10646">MHELVIDAHGVVGVLVLDADDVAAAEVHVKTSIAQGTNLVFFTSLGLNEFFDVGVIDVEHHHLGCTTSGTTGLDGSSRGIRTTHEGHRARGRATGVQKFLA</sequence>
<name>A0A6J6IHK7_9ZZZZ</name>
<protein>
    <submittedName>
        <fullName evidence="1">Unannotated protein</fullName>
    </submittedName>
</protein>